<evidence type="ECO:0000256" key="17">
    <source>
        <dbReference type="RuleBase" id="RU366027"/>
    </source>
</evidence>
<keyword evidence="8" id="KW-0732">Signal</keyword>
<feature type="active site" description="Nucleophile" evidence="15">
    <location>
        <position position="245"/>
    </location>
</feature>
<gene>
    <name evidence="18" type="ORF">AAV94_02760</name>
</gene>
<keyword evidence="7 16" id="KW-0479">Metal-binding</keyword>
<dbReference type="PANTHER" id="PTHR40457">
    <property type="entry name" value="PHOSPHOLIPASE A1"/>
    <property type="match status" value="1"/>
</dbReference>
<evidence type="ECO:0000256" key="4">
    <source>
        <dbReference type="ARBA" id="ARBA00011702"/>
    </source>
</evidence>
<dbReference type="InterPro" id="IPR003187">
    <property type="entry name" value="PLipase_A1"/>
</dbReference>
<evidence type="ECO:0000256" key="5">
    <source>
        <dbReference type="ARBA" id="ARBA00022452"/>
    </source>
</evidence>
<dbReference type="EMBL" id="LBNQ01000012">
    <property type="protein sequence ID" value="KKW68867.1"/>
    <property type="molecule type" value="Genomic_DNA"/>
</dbReference>
<evidence type="ECO:0000256" key="14">
    <source>
        <dbReference type="ARBA" id="ARBA00023237"/>
    </source>
</evidence>
<feature type="active site" description="Proton acceptor" evidence="15">
    <location>
        <position position="243"/>
    </location>
</feature>
<organism evidence="18 19">
    <name type="scientific">Lampropedia cohaerens</name>
    <dbReference type="NCBI Taxonomy" id="1610491"/>
    <lineage>
        <taxon>Bacteria</taxon>
        <taxon>Pseudomonadati</taxon>
        <taxon>Pseudomonadota</taxon>
        <taxon>Betaproteobacteria</taxon>
        <taxon>Burkholderiales</taxon>
        <taxon>Comamonadaceae</taxon>
        <taxon>Lampropedia</taxon>
    </lineage>
</organism>
<comment type="cofactor">
    <cofactor evidence="17">
        <name>Ca(2+)</name>
        <dbReference type="ChEBI" id="CHEBI:29108"/>
    </cofactor>
    <text evidence="17">Binds 1 Ca(2+) ion per monomer. In the dimeric form the Ca(2+) is bound by different amino acids with binding of each Ca(2+) shared with ligands coming from each monomer. The Ca(2+) ion may have a role in catalysis.</text>
</comment>
<dbReference type="PRINTS" id="PR01486">
    <property type="entry name" value="PHPHLIPASEA1"/>
</dbReference>
<keyword evidence="13" id="KW-0472">Membrane</keyword>
<evidence type="ECO:0000256" key="2">
    <source>
        <dbReference type="ARBA" id="ARBA00001604"/>
    </source>
</evidence>
<keyword evidence="19" id="KW-1185">Reference proteome</keyword>
<dbReference type="Gene3D" id="2.40.230.10">
    <property type="entry name" value="Phospholipase A1"/>
    <property type="match status" value="1"/>
</dbReference>
<evidence type="ECO:0000256" key="3">
    <source>
        <dbReference type="ARBA" id="ARBA00010525"/>
    </source>
</evidence>
<comment type="catalytic activity">
    <reaction evidence="1 17">
        <text>a 1,2-diacyl-sn-glycero-3-phosphocholine + H2O = a 2-acyl-sn-glycero-3-phosphocholine + a fatty acid + H(+)</text>
        <dbReference type="Rhea" id="RHEA:18689"/>
        <dbReference type="ChEBI" id="CHEBI:15377"/>
        <dbReference type="ChEBI" id="CHEBI:15378"/>
        <dbReference type="ChEBI" id="CHEBI:28868"/>
        <dbReference type="ChEBI" id="CHEBI:57643"/>
        <dbReference type="ChEBI" id="CHEBI:57875"/>
        <dbReference type="EC" id="3.1.1.32"/>
    </reaction>
</comment>
<comment type="subcellular location">
    <subcellularLocation>
        <location evidence="17">Cell outer membrane</location>
        <topology evidence="17">Multi-pass membrane protein</topology>
    </subcellularLocation>
    <text evidence="17">One of the very few enzymes located there.</text>
</comment>
<keyword evidence="6" id="KW-0812">Transmembrane</keyword>
<keyword evidence="9 17" id="KW-0378">Hydrolase</keyword>
<evidence type="ECO:0000256" key="8">
    <source>
        <dbReference type="ARBA" id="ARBA00022729"/>
    </source>
</evidence>
<evidence type="ECO:0000313" key="19">
    <source>
        <dbReference type="Proteomes" id="UP000050580"/>
    </source>
</evidence>
<accession>A0A0U1Q290</accession>
<sequence>MFSLTTDATAEVPSADAGWQACVRLEGNDSERLACFDRWASAQRWQQVQQASTDGVGVAPIHAQPQGTTPASGAEQAVVQAPAGLATTLAAVSAEGCRDRALDSTSRYWELTSDTDCGNFRLRGYRPQTIAVSIGDRINRQPYSPSPLNGLASYQPYQHEEANIQLSVRTKLASNLLTRGHPSKRDSLWFGYTLNASWQVFNAGISRPFRNTDHQPEIMYVYPLEWQLPGDVRLRYAGLGLNHQSNGRSNPLSRSWNRYYAMLGADIGTRWFVQGRFWQRVSEDVEDDDNPRIERLIGRAELLSNWTLDDRNSLALTLRHSLQGGRGGSARLEWYHALGEGFAGGRSNLHLYTGIFHGYGDSTLDYNFKRTVLTVGLSLLDF</sequence>
<comment type="function">
    <text evidence="17">Hydrolysis of phosphatidylcholine with phospholipase A2 (EC 3.1.1.4) and phospholipase A1 (EC 3.1.1.32) activities.</text>
</comment>
<evidence type="ECO:0000256" key="16">
    <source>
        <dbReference type="PIRSR" id="PIRSR603187-2"/>
    </source>
</evidence>
<dbReference type="GO" id="GO:0009279">
    <property type="term" value="C:cell outer membrane"/>
    <property type="evidence" value="ECO:0007669"/>
    <property type="project" value="UniProtKB-SubCell"/>
</dbReference>
<evidence type="ECO:0000256" key="12">
    <source>
        <dbReference type="ARBA" id="ARBA00023098"/>
    </source>
</evidence>
<keyword evidence="11 17" id="KW-0442">Lipid degradation</keyword>
<comment type="similarity">
    <text evidence="3 17">Belongs to the phospholipase A1 family.</text>
</comment>
<reference evidence="18 19" key="1">
    <citation type="submission" date="2015-05" db="EMBL/GenBank/DDBJ databases">
        <title>Draft genome sequence of Lampropedia sp. CT6, isolated from the microbial mat of a hot water spring, located at Manikaran, India.</title>
        <authorList>
            <person name="Tripathi C."/>
            <person name="Rani P."/>
            <person name="Mahato N.K."/>
            <person name="Lal R."/>
        </authorList>
    </citation>
    <scope>NUCLEOTIDE SEQUENCE [LARGE SCALE GENOMIC DNA]</scope>
    <source>
        <strain evidence="18 19">CT6</strain>
    </source>
</reference>
<name>A0A0U1Q290_9BURK</name>
<dbReference type="SUPFAM" id="SSF56931">
    <property type="entry name" value="Outer membrane phospholipase A (OMPLA)"/>
    <property type="match status" value="1"/>
</dbReference>
<evidence type="ECO:0000256" key="9">
    <source>
        <dbReference type="ARBA" id="ARBA00022801"/>
    </source>
</evidence>
<evidence type="ECO:0000256" key="11">
    <source>
        <dbReference type="ARBA" id="ARBA00022963"/>
    </source>
</evidence>
<evidence type="ECO:0000256" key="10">
    <source>
        <dbReference type="ARBA" id="ARBA00022837"/>
    </source>
</evidence>
<keyword evidence="10 16" id="KW-0106">Calcium</keyword>
<dbReference type="Proteomes" id="UP000050580">
    <property type="component" value="Unassembled WGS sequence"/>
</dbReference>
<comment type="subunit">
    <text evidence="4 17">Homodimer; dimerization is reversible, and the dimeric form is the active one.</text>
</comment>
<feature type="binding site" description="in dimeric form" evidence="16">
    <location>
        <position position="253"/>
    </location>
    <ligand>
        <name>Ca(2+)</name>
        <dbReference type="ChEBI" id="CHEBI:29108"/>
        <label>1</label>
    </ligand>
</feature>
<evidence type="ECO:0000256" key="6">
    <source>
        <dbReference type="ARBA" id="ARBA00022692"/>
    </source>
</evidence>
<feature type="binding site" description="in dimeric form" evidence="16">
    <location>
        <position position="289"/>
    </location>
    <ligand>
        <name>Ca(2+)</name>
        <dbReference type="ChEBI" id="CHEBI:29108"/>
        <label>1</label>
    </ligand>
</feature>
<evidence type="ECO:0000313" key="18">
    <source>
        <dbReference type="EMBL" id="KKW68867.1"/>
    </source>
</evidence>
<evidence type="ECO:0000256" key="15">
    <source>
        <dbReference type="PIRSR" id="PIRSR603187-1"/>
    </source>
</evidence>
<dbReference type="GO" id="GO:0016042">
    <property type="term" value="P:lipid catabolic process"/>
    <property type="evidence" value="ECO:0007669"/>
    <property type="project" value="UniProtKB-KW"/>
</dbReference>
<proteinExistence type="inferred from homology"/>
<evidence type="ECO:0000256" key="1">
    <source>
        <dbReference type="ARBA" id="ARBA00000111"/>
    </source>
</evidence>
<comment type="caution">
    <text evidence="18">The sequence shown here is derived from an EMBL/GenBank/DDBJ whole genome shotgun (WGS) entry which is preliminary data.</text>
</comment>
<feature type="binding site" description="in dimeric form" evidence="16">
    <location>
        <position position="248"/>
    </location>
    <ligand>
        <name>Ca(2+)</name>
        <dbReference type="ChEBI" id="CHEBI:29108"/>
        <label>1</label>
    </ligand>
</feature>
<dbReference type="GO" id="GO:0004623">
    <property type="term" value="F:phospholipase A2 activity"/>
    <property type="evidence" value="ECO:0007669"/>
    <property type="project" value="UniProtKB-EC"/>
</dbReference>
<dbReference type="EC" id="3.1.1.32" evidence="17"/>
<keyword evidence="12 17" id="KW-0443">Lipid metabolism</keyword>
<evidence type="ECO:0000256" key="7">
    <source>
        <dbReference type="ARBA" id="ARBA00022723"/>
    </source>
</evidence>
<dbReference type="GO" id="GO:0008970">
    <property type="term" value="F:phospholipase A1 activity"/>
    <property type="evidence" value="ECO:0007669"/>
    <property type="project" value="UniProtKB-EC"/>
</dbReference>
<dbReference type="AlphaFoldDB" id="A0A0U1Q290"/>
<dbReference type="STRING" id="1610491.AAV94_02760"/>
<dbReference type="GO" id="GO:0046872">
    <property type="term" value="F:metal ion binding"/>
    <property type="evidence" value="ECO:0007669"/>
    <property type="project" value="UniProtKB-KW"/>
</dbReference>
<evidence type="ECO:0000256" key="13">
    <source>
        <dbReference type="ARBA" id="ARBA00023136"/>
    </source>
</evidence>
<feature type="binding site" description="in dimeric form" evidence="16">
    <location>
        <position position="206"/>
    </location>
    <ligand>
        <name>Ca(2+)</name>
        <dbReference type="ChEBI" id="CHEBI:29108"/>
        <label>1</label>
    </ligand>
</feature>
<keyword evidence="14 17" id="KW-0998">Cell outer membrane</keyword>
<dbReference type="PATRIC" id="fig|1610491.3.peg.581"/>
<dbReference type="InterPro" id="IPR036541">
    <property type="entry name" value="PLipase_A1_sf"/>
</dbReference>
<comment type="catalytic activity">
    <reaction evidence="2 17">
        <text>a 1,2-diacyl-sn-glycero-3-phosphocholine + H2O = a 1-acyl-sn-glycero-3-phosphocholine + a fatty acid + H(+)</text>
        <dbReference type="Rhea" id="RHEA:15801"/>
        <dbReference type="ChEBI" id="CHEBI:15377"/>
        <dbReference type="ChEBI" id="CHEBI:15378"/>
        <dbReference type="ChEBI" id="CHEBI:28868"/>
        <dbReference type="ChEBI" id="CHEBI:57643"/>
        <dbReference type="ChEBI" id="CHEBI:58168"/>
        <dbReference type="EC" id="3.1.1.4"/>
    </reaction>
</comment>
<dbReference type="EC" id="3.1.1.4" evidence="17"/>
<dbReference type="Pfam" id="PF02253">
    <property type="entry name" value="PLA1"/>
    <property type="match status" value="1"/>
</dbReference>
<dbReference type="PANTHER" id="PTHR40457:SF1">
    <property type="entry name" value="PHOSPHOLIPASE A1"/>
    <property type="match status" value="1"/>
</dbReference>
<protein>
    <recommendedName>
        <fullName evidence="17">Phospholipase A1</fullName>
        <ecNumber evidence="17">3.1.1.32</ecNumber>
        <ecNumber evidence="17">3.1.1.4</ecNumber>
    </recommendedName>
    <alternativeName>
        <fullName evidence="17">Phosphatidylcholine 1-acylhydrolase</fullName>
    </alternativeName>
</protein>
<keyword evidence="5" id="KW-1134">Transmembrane beta strand</keyword>